<keyword evidence="6" id="KW-0804">Transcription</keyword>
<dbReference type="Pfam" id="PF04316">
    <property type="entry name" value="FlgM"/>
    <property type="match status" value="1"/>
</dbReference>
<gene>
    <name evidence="11" type="ORF">NBRC116585_19510</name>
</gene>
<protein>
    <recommendedName>
        <fullName evidence="2">Negative regulator of flagellin synthesis</fullName>
    </recommendedName>
    <alternativeName>
        <fullName evidence="8">Anti-sigma-28 factor</fullName>
    </alternativeName>
</protein>
<feature type="region of interest" description="Disordered" evidence="9">
    <location>
        <begin position="27"/>
        <end position="67"/>
    </location>
</feature>
<evidence type="ECO:0000256" key="4">
    <source>
        <dbReference type="ARBA" id="ARBA00022795"/>
    </source>
</evidence>
<proteinExistence type="inferred from homology"/>
<evidence type="ECO:0000256" key="6">
    <source>
        <dbReference type="ARBA" id="ARBA00023163"/>
    </source>
</evidence>
<evidence type="ECO:0000256" key="8">
    <source>
        <dbReference type="ARBA" id="ARBA00030117"/>
    </source>
</evidence>
<dbReference type="NCBIfam" id="TIGR03824">
    <property type="entry name" value="FlgM_jcvi"/>
    <property type="match status" value="1"/>
</dbReference>
<comment type="similarity">
    <text evidence="1">Belongs to the FlgM family.</text>
</comment>
<keyword evidence="3" id="KW-0678">Repressor</keyword>
<dbReference type="InterPro" id="IPR031316">
    <property type="entry name" value="FlgM_C"/>
</dbReference>
<dbReference type="InterPro" id="IPR007412">
    <property type="entry name" value="FlgM"/>
</dbReference>
<comment type="function">
    <text evidence="7">Responsible for the coupling of flagellin expression to flagellar assembly by preventing expression of the flagellin genes when a component of the middle class of proteins is defective. It negatively regulates flagellar genes by inhibiting the activity of FliA by directly binding to FliA.</text>
</comment>
<comment type="caution">
    <text evidence="11">The sequence shown here is derived from an EMBL/GenBank/DDBJ whole genome shotgun (WGS) entry which is preliminary data.</text>
</comment>
<evidence type="ECO:0000256" key="7">
    <source>
        <dbReference type="ARBA" id="ARBA00024739"/>
    </source>
</evidence>
<keyword evidence="12" id="KW-1185">Reference proteome</keyword>
<evidence type="ECO:0000256" key="1">
    <source>
        <dbReference type="ARBA" id="ARBA00005322"/>
    </source>
</evidence>
<dbReference type="SUPFAM" id="SSF101498">
    <property type="entry name" value="Anti-sigma factor FlgM"/>
    <property type="match status" value="1"/>
</dbReference>
<evidence type="ECO:0000256" key="9">
    <source>
        <dbReference type="SAM" id="MobiDB-lite"/>
    </source>
</evidence>
<evidence type="ECO:0000256" key="2">
    <source>
        <dbReference type="ARBA" id="ARBA00017823"/>
    </source>
</evidence>
<accession>A0ABQ0A0A9</accession>
<keyword evidence="5" id="KW-0805">Transcription regulation</keyword>
<reference evidence="11 12" key="1">
    <citation type="submission" date="2024-04" db="EMBL/GenBank/DDBJ databases">
        <title>Draft genome sequence of Thalassolituus maritimus NBRC 116585.</title>
        <authorList>
            <person name="Miyakawa T."/>
            <person name="Kusuya Y."/>
            <person name="Miura T."/>
        </authorList>
    </citation>
    <scope>NUCLEOTIDE SEQUENCE [LARGE SCALE GENOMIC DNA]</scope>
    <source>
        <strain evidence="11 12">5NW40-0001</strain>
    </source>
</reference>
<evidence type="ECO:0000313" key="11">
    <source>
        <dbReference type="EMBL" id="GAA6145833.1"/>
    </source>
</evidence>
<dbReference type="Proteomes" id="UP001481413">
    <property type="component" value="Unassembled WGS sequence"/>
</dbReference>
<name>A0ABQ0A0A9_9GAMM</name>
<dbReference type="EMBL" id="BAABWH010000005">
    <property type="protein sequence ID" value="GAA6145833.1"/>
    <property type="molecule type" value="Genomic_DNA"/>
</dbReference>
<evidence type="ECO:0000256" key="5">
    <source>
        <dbReference type="ARBA" id="ARBA00023015"/>
    </source>
</evidence>
<sequence>MKSAAVNYNEEVYPMKLGDMMMNISKFTNGNSVDQTRSRAEPTKAPESNNAEGKARDAAPLTDQVKLSASSKSIQQIEAEIKEMKDVDDATVERIRSAIDNGEYKIDYDRLAGKMLDFEDRFNF</sequence>
<organism evidence="11 12">
    <name type="scientific">Thalassolituus maritimus</name>
    <dbReference type="NCBI Taxonomy" id="484498"/>
    <lineage>
        <taxon>Bacteria</taxon>
        <taxon>Pseudomonadati</taxon>
        <taxon>Pseudomonadota</taxon>
        <taxon>Gammaproteobacteria</taxon>
        <taxon>Oceanospirillales</taxon>
        <taxon>Oceanospirillaceae</taxon>
        <taxon>Thalassolituus</taxon>
    </lineage>
</organism>
<dbReference type="InterPro" id="IPR035890">
    <property type="entry name" value="Anti-sigma-28_factor_FlgM_sf"/>
</dbReference>
<evidence type="ECO:0000313" key="12">
    <source>
        <dbReference type="Proteomes" id="UP001481413"/>
    </source>
</evidence>
<feature type="domain" description="Anti-sigma-28 factor FlgM C-terminal" evidence="10">
    <location>
        <begin position="63"/>
        <end position="117"/>
    </location>
</feature>
<keyword evidence="4" id="KW-1005">Bacterial flagellum biogenesis</keyword>
<evidence type="ECO:0000259" key="10">
    <source>
        <dbReference type="Pfam" id="PF04316"/>
    </source>
</evidence>
<evidence type="ECO:0000256" key="3">
    <source>
        <dbReference type="ARBA" id="ARBA00022491"/>
    </source>
</evidence>